<dbReference type="Gene3D" id="3.30.70.980">
    <property type="match status" value="2"/>
</dbReference>
<dbReference type="Proteomes" id="UP000682892">
    <property type="component" value="Chromosome 1"/>
</dbReference>
<dbReference type="FunFam" id="1.10.10.200:FF:000002">
    <property type="entry name" value="Probable transcriptional regulatory protein CLM62_37755"/>
    <property type="match status" value="1"/>
</dbReference>
<dbReference type="EMBL" id="CH477245">
    <property type="protein sequence ID" value="EAT46227.1"/>
    <property type="molecule type" value="Genomic_DNA"/>
</dbReference>
<dbReference type="InterPro" id="IPR048300">
    <property type="entry name" value="TACO1_YebC-like_2nd/3rd_dom"/>
</dbReference>
<dbReference type="PANTHER" id="PTHR12532">
    <property type="entry name" value="TRANSLATIONAL ACTIVATOR OF CYTOCHROME C OXIDASE 1"/>
    <property type="match status" value="1"/>
</dbReference>
<dbReference type="KEGG" id="aag:5580162"/>
<comment type="subcellular location">
    <subcellularLocation>
        <location evidence="1">Mitochondrion</location>
    </subcellularLocation>
</comment>
<reference evidence="5" key="2">
    <citation type="journal article" date="2007" name="Science">
        <title>Genome sequence of Aedes aegypti, a major arbovirus vector.</title>
        <authorList>
            <person name="Nene V."/>
            <person name="Wortman J.R."/>
            <person name="Lawson D."/>
            <person name="Haas B."/>
            <person name="Kodira C."/>
            <person name="Tu Z.J."/>
            <person name="Loftus B."/>
            <person name="Xi Z."/>
            <person name="Megy K."/>
            <person name="Grabherr M."/>
            <person name="Ren Q."/>
            <person name="Zdobnov E.M."/>
            <person name="Lobo N.F."/>
            <person name="Campbell K.S."/>
            <person name="Brown S.E."/>
            <person name="Bonaldo M.F."/>
            <person name="Zhu J."/>
            <person name="Sinkins S.P."/>
            <person name="Hogenkamp D.G."/>
            <person name="Amedeo P."/>
            <person name="Arensburger P."/>
            <person name="Atkinson P.W."/>
            <person name="Bidwell S."/>
            <person name="Biedler J."/>
            <person name="Birney E."/>
            <person name="Bruggner R.V."/>
            <person name="Costas J."/>
            <person name="Coy M.R."/>
            <person name="Crabtree J."/>
            <person name="Crawford M."/>
            <person name="Debruyn B."/>
            <person name="Decaprio D."/>
            <person name="Eiglmeier K."/>
            <person name="Eisenstadt E."/>
            <person name="El-Dorry H."/>
            <person name="Gelbart W.M."/>
            <person name="Gomes S.L."/>
            <person name="Hammond M."/>
            <person name="Hannick L.I."/>
            <person name="Hogan J.R."/>
            <person name="Holmes M.H."/>
            <person name="Jaffe D."/>
            <person name="Johnston J.S."/>
            <person name="Kennedy R.C."/>
            <person name="Koo H."/>
            <person name="Kravitz S."/>
            <person name="Kriventseva E.V."/>
            <person name="Kulp D."/>
            <person name="Labutti K."/>
            <person name="Lee E."/>
            <person name="Li S."/>
            <person name="Lovin D.D."/>
            <person name="Mao C."/>
            <person name="Mauceli E."/>
            <person name="Menck C.F."/>
            <person name="Miller J.R."/>
            <person name="Montgomery P."/>
            <person name="Mori A."/>
            <person name="Nascimento A.L."/>
            <person name="Naveira H.F."/>
            <person name="Nusbaum C."/>
            <person name="O'leary S."/>
            <person name="Orvis J."/>
            <person name="Pertea M."/>
            <person name="Quesneville H."/>
            <person name="Reidenbach K.R."/>
            <person name="Rogers Y.H."/>
            <person name="Roth C.W."/>
            <person name="Schneider J.R."/>
            <person name="Schatz M."/>
            <person name="Shumway M."/>
            <person name="Stanke M."/>
            <person name="Stinson E.O."/>
            <person name="Tubio J.M."/>
            <person name="Vanzee J.P."/>
            <person name="Verjovski-Almeida S."/>
            <person name="Werner D."/>
            <person name="White O."/>
            <person name="Wyder S."/>
            <person name="Zeng Q."/>
            <person name="Zhao Q."/>
            <person name="Zhao Y."/>
            <person name="Hill C.A."/>
            <person name="Raikhel A.S."/>
            <person name="Soares M.B."/>
            <person name="Knudson D.L."/>
            <person name="Lee N.H."/>
            <person name="Galagan J."/>
            <person name="Salzberg S.L."/>
            <person name="Paulsen I.T."/>
            <person name="Dimopoulos G."/>
            <person name="Collins F.H."/>
            <person name="Birren B."/>
            <person name="Fraser-Liggett C.M."/>
            <person name="Severson D.W."/>
        </authorList>
    </citation>
    <scope>NUCLEOTIDE SEQUENCE [LARGE SCALE GENOMIC DNA]</scope>
    <source>
        <strain evidence="5">Liverpool</strain>
    </source>
</reference>
<dbReference type="Pfam" id="PF01709">
    <property type="entry name" value="Transcrip_reg"/>
    <property type="match status" value="1"/>
</dbReference>
<organism evidence="5 6">
    <name type="scientific">Aedes aegypti</name>
    <name type="common">Yellowfever mosquito</name>
    <name type="synonym">Culex aegypti</name>
    <dbReference type="NCBI Taxonomy" id="7159"/>
    <lineage>
        <taxon>Eukaryota</taxon>
        <taxon>Metazoa</taxon>
        <taxon>Ecdysozoa</taxon>
        <taxon>Arthropoda</taxon>
        <taxon>Hexapoda</taxon>
        <taxon>Insecta</taxon>
        <taxon>Pterygota</taxon>
        <taxon>Neoptera</taxon>
        <taxon>Endopterygota</taxon>
        <taxon>Diptera</taxon>
        <taxon>Nematocera</taxon>
        <taxon>Culicoidea</taxon>
        <taxon>Culicidae</taxon>
        <taxon>Culicinae</taxon>
        <taxon>Aedini</taxon>
        <taxon>Aedes</taxon>
        <taxon>Stegomyia</taxon>
    </lineage>
</organism>
<evidence type="ECO:0000259" key="3">
    <source>
        <dbReference type="Pfam" id="PF01709"/>
    </source>
</evidence>
<evidence type="ECO:0000259" key="4">
    <source>
        <dbReference type="Pfam" id="PF20772"/>
    </source>
</evidence>
<dbReference type="InterPro" id="IPR017856">
    <property type="entry name" value="Integrase-like_N"/>
</dbReference>
<sequence>MFKSLRFVAVQCSPILKPSNVRPVRSFHLSPWNRAGHSKWQNIRHIKALNDGRKSVLFIKLSRQIRLAIQAGGANPAVNNTLRAAIDEALKKNMPNSTIQGILKKASQSSTQLKKFCVEIKAFDQINVICVLYTDRFTQLKMEMATILRKNFAMFNDVKHLFDEQGYIEAILKTEVPSDELLSVCTEHAIEAGAEDVEVMSDDSKLLRFICDPTEIEKVKTQLEKLGYSIEHSEHAFFPKSTIKLNPDATEAYEKLKEKLKTIDGVEDIYDNVEVVY</sequence>
<gene>
    <name evidence="5" type="ORF">AaeL_AAEL002544</name>
</gene>
<dbReference type="OrthoDB" id="2017544at2759"/>
<dbReference type="GO" id="GO:0005739">
    <property type="term" value="C:mitochondrion"/>
    <property type="evidence" value="ECO:0007669"/>
    <property type="project" value="UniProtKB-SubCell"/>
</dbReference>
<dbReference type="SUPFAM" id="SSF75625">
    <property type="entry name" value="YebC-like"/>
    <property type="match status" value="1"/>
</dbReference>
<reference evidence="5" key="1">
    <citation type="submission" date="2005-10" db="EMBL/GenBank/DDBJ databases">
        <authorList>
            <person name="Loftus B.J."/>
            <person name="Nene V.M."/>
            <person name="Hannick L.I."/>
            <person name="Bidwell S."/>
            <person name="Haas B."/>
            <person name="Amedeo P."/>
            <person name="Orvis J."/>
            <person name="Wortman J.R."/>
            <person name="White O.R."/>
            <person name="Salzberg S."/>
            <person name="Shumway M."/>
            <person name="Koo H."/>
            <person name="Zhao Y."/>
            <person name="Holmes M."/>
            <person name="Miller J."/>
            <person name="Schatz M."/>
            <person name="Pop M."/>
            <person name="Pai G."/>
            <person name="Utterback T."/>
            <person name="Rogers Y.-H."/>
            <person name="Kravitz S."/>
            <person name="Fraser C.M."/>
        </authorList>
    </citation>
    <scope>NUCLEOTIDE SEQUENCE</scope>
    <source>
        <strain evidence="5">Liverpool</strain>
    </source>
</reference>
<comment type="similarity">
    <text evidence="2">Belongs to the TACO1 family.</text>
</comment>
<reference evidence="5" key="3">
    <citation type="submission" date="2012-09" db="EMBL/GenBank/DDBJ databases">
        <authorList>
            <consortium name="VectorBase"/>
        </authorList>
    </citation>
    <scope>NUCLEOTIDE SEQUENCE</scope>
    <source>
        <strain evidence="5">Liverpool</strain>
    </source>
</reference>
<evidence type="ECO:0000313" key="5">
    <source>
        <dbReference type="EMBL" id="EAT46227.1"/>
    </source>
</evidence>
<evidence type="ECO:0000313" key="6">
    <source>
        <dbReference type="Proteomes" id="UP000682892"/>
    </source>
</evidence>
<feature type="domain" description="TACO1/YebC-like N-terminal" evidence="4">
    <location>
        <begin position="38"/>
        <end position="108"/>
    </location>
</feature>
<dbReference type="PANTHER" id="PTHR12532:SF0">
    <property type="entry name" value="TRANSLATIONAL ACTIVATOR OF CYTOCHROME C OXIDASE 1"/>
    <property type="match status" value="1"/>
</dbReference>
<dbReference type="InterPro" id="IPR026564">
    <property type="entry name" value="Transcrip_reg_TACO1-like_dom3"/>
</dbReference>
<dbReference type="OMA" id="AQWKVKH"/>
<dbReference type="Gene3D" id="1.10.10.200">
    <property type="match status" value="1"/>
</dbReference>
<dbReference type="Pfam" id="PF20772">
    <property type="entry name" value="TACO1_YebC_N"/>
    <property type="match status" value="1"/>
</dbReference>
<protein>
    <submittedName>
        <fullName evidence="5">AAEL002544-PA</fullName>
    </submittedName>
</protein>
<proteinExistence type="inferred from homology"/>
<accession>A0A1S4F216</accession>
<evidence type="ECO:0000256" key="2">
    <source>
        <dbReference type="ARBA" id="ARBA00008724"/>
    </source>
</evidence>
<dbReference type="AlphaFoldDB" id="A0A1S4F216"/>
<dbReference type="InterPro" id="IPR049083">
    <property type="entry name" value="TACO1_YebC_N"/>
</dbReference>
<dbReference type="InterPro" id="IPR029072">
    <property type="entry name" value="YebC-like"/>
</dbReference>
<evidence type="ECO:0000256" key="1">
    <source>
        <dbReference type="ARBA" id="ARBA00004173"/>
    </source>
</evidence>
<name>A0A1S4F216_AEDAE</name>
<dbReference type="HOGENOM" id="CLU_062974_3_0_1"/>
<feature type="domain" description="TACO1/YebC-like second and third" evidence="3">
    <location>
        <begin position="115"/>
        <end position="273"/>
    </location>
</feature>
<dbReference type="InterPro" id="IPR002876">
    <property type="entry name" value="Transcrip_reg_TACO1-like"/>
</dbReference>